<keyword evidence="3" id="KW-1185">Reference proteome</keyword>
<protein>
    <recommendedName>
        <fullName evidence="1">DUF4283 domain-containing protein</fullName>
    </recommendedName>
</protein>
<proteinExistence type="predicted"/>
<dbReference type="PANTHER" id="PTHR31286:SF99">
    <property type="entry name" value="DUF4283 DOMAIN-CONTAINING PROTEIN"/>
    <property type="match status" value="1"/>
</dbReference>
<evidence type="ECO:0000313" key="3">
    <source>
        <dbReference type="Proteomes" id="UP000828251"/>
    </source>
</evidence>
<evidence type="ECO:0000259" key="1">
    <source>
        <dbReference type="Pfam" id="PF14111"/>
    </source>
</evidence>
<reference evidence="2 3" key="1">
    <citation type="journal article" date="2021" name="Plant Biotechnol. J.">
        <title>Multi-omics assisted identification of the key and species-specific regulatory components of drought-tolerant mechanisms in Gossypium stocksii.</title>
        <authorList>
            <person name="Yu D."/>
            <person name="Ke L."/>
            <person name="Zhang D."/>
            <person name="Wu Y."/>
            <person name="Sun Y."/>
            <person name="Mei J."/>
            <person name="Sun J."/>
            <person name="Sun Y."/>
        </authorList>
    </citation>
    <scope>NUCLEOTIDE SEQUENCE [LARGE SCALE GENOMIC DNA]</scope>
    <source>
        <strain evidence="3">cv. E1</strain>
        <tissue evidence="2">Leaf</tissue>
    </source>
</reference>
<evidence type="ECO:0000313" key="2">
    <source>
        <dbReference type="EMBL" id="KAH1107922.1"/>
    </source>
</evidence>
<organism evidence="2 3">
    <name type="scientific">Gossypium stocksii</name>
    <dbReference type="NCBI Taxonomy" id="47602"/>
    <lineage>
        <taxon>Eukaryota</taxon>
        <taxon>Viridiplantae</taxon>
        <taxon>Streptophyta</taxon>
        <taxon>Embryophyta</taxon>
        <taxon>Tracheophyta</taxon>
        <taxon>Spermatophyta</taxon>
        <taxon>Magnoliopsida</taxon>
        <taxon>eudicotyledons</taxon>
        <taxon>Gunneridae</taxon>
        <taxon>Pentapetalae</taxon>
        <taxon>rosids</taxon>
        <taxon>malvids</taxon>
        <taxon>Malvales</taxon>
        <taxon>Malvaceae</taxon>
        <taxon>Malvoideae</taxon>
        <taxon>Gossypium</taxon>
    </lineage>
</organism>
<accession>A0A9D4ABP1</accession>
<feature type="non-terminal residue" evidence="2">
    <location>
        <position position="112"/>
    </location>
</feature>
<comment type="caution">
    <text evidence="2">The sequence shown here is derived from an EMBL/GenBank/DDBJ whole genome shotgun (WGS) entry which is preliminary data.</text>
</comment>
<dbReference type="EMBL" id="JAIQCV010000004">
    <property type="protein sequence ID" value="KAH1107922.1"/>
    <property type="molecule type" value="Genomic_DNA"/>
</dbReference>
<gene>
    <name evidence="2" type="ORF">J1N35_011690</name>
</gene>
<name>A0A9D4ABP1_9ROSI</name>
<dbReference type="AlphaFoldDB" id="A0A9D4ABP1"/>
<sequence>MKKRGVKDFIERKMEKIVIIKLLGRKIAFNALLNRITILWKINSPFKLMDLENDYYLVWFSEEDGYNKVLTNRPWMIFGQYLMIRPWTSNFSTTQDEVGIQVVWVWLLGLSK</sequence>
<dbReference type="InterPro" id="IPR040256">
    <property type="entry name" value="At4g02000-like"/>
</dbReference>
<dbReference type="OrthoDB" id="1670949at2759"/>
<dbReference type="PANTHER" id="PTHR31286">
    <property type="entry name" value="GLYCINE-RICH CELL WALL STRUCTURAL PROTEIN 1.8-LIKE"/>
    <property type="match status" value="1"/>
</dbReference>
<dbReference type="Proteomes" id="UP000828251">
    <property type="component" value="Unassembled WGS sequence"/>
</dbReference>
<dbReference type="Pfam" id="PF14111">
    <property type="entry name" value="DUF4283"/>
    <property type="match status" value="1"/>
</dbReference>
<dbReference type="InterPro" id="IPR025558">
    <property type="entry name" value="DUF4283"/>
</dbReference>
<feature type="domain" description="DUF4283" evidence="1">
    <location>
        <begin position="13"/>
        <end position="95"/>
    </location>
</feature>